<evidence type="ECO:0000313" key="2">
    <source>
        <dbReference type="Proteomes" id="UP000242254"/>
    </source>
</evidence>
<gene>
    <name evidence="1" type="ORF">RHIMIDRAFT_266286</name>
</gene>
<evidence type="ECO:0000313" key="1">
    <source>
        <dbReference type="EMBL" id="PHZ16544.1"/>
    </source>
</evidence>
<dbReference type="GeneID" id="35442887"/>
<sequence>MPLSILPASLQPGTDLMSKIVARNPKVINIITKALNNSQAEYNAAESEWNDGTRADLALEPQSQNISSIIIEFQHRVDDLFLKRVVSYCLEAYERYCKEPILLIVCIETLSDGVYDETTKPCFRLFNLLSKSLDFTVFYFVPGKSQQL</sequence>
<dbReference type="EMBL" id="KZ303843">
    <property type="protein sequence ID" value="PHZ16544.1"/>
    <property type="molecule type" value="Genomic_DNA"/>
</dbReference>
<protein>
    <submittedName>
        <fullName evidence="1">Uncharacterized protein</fullName>
    </submittedName>
</protein>
<dbReference type="AlphaFoldDB" id="A0A2G4T693"/>
<keyword evidence="2" id="KW-1185">Reference proteome</keyword>
<proteinExistence type="predicted"/>
<dbReference type="Proteomes" id="UP000242254">
    <property type="component" value="Unassembled WGS sequence"/>
</dbReference>
<dbReference type="RefSeq" id="XP_023470252.1">
    <property type="nucleotide sequence ID" value="XM_023611898.1"/>
</dbReference>
<name>A0A2G4T693_RHIZD</name>
<accession>A0A2G4T693</accession>
<reference evidence="1 2" key="1">
    <citation type="journal article" date="2016" name="Proc. Natl. Acad. Sci. U.S.A.">
        <title>Lipid metabolic changes in an early divergent fungus govern the establishment of a mutualistic symbiosis with endobacteria.</title>
        <authorList>
            <person name="Lastovetsky O.A."/>
            <person name="Gaspar M.L."/>
            <person name="Mondo S.J."/>
            <person name="LaButti K.M."/>
            <person name="Sandor L."/>
            <person name="Grigoriev I.V."/>
            <person name="Henry S.A."/>
            <person name="Pawlowska T.E."/>
        </authorList>
    </citation>
    <scope>NUCLEOTIDE SEQUENCE [LARGE SCALE GENOMIC DNA]</scope>
    <source>
        <strain evidence="1 2">ATCC 52813</strain>
    </source>
</reference>
<organism evidence="1 2">
    <name type="scientific">Rhizopus microsporus ATCC 52813</name>
    <dbReference type="NCBI Taxonomy" id="1340429"/>
    <lineage>
        <taxon>Eukaryota</taxon>
        <taxon>Fungi</taxon>
        <taxon>Fungi incertae sedis</taxon>
        <taxon>Mucoromycota</taxon>
        <taxon>Mucoromycotina</taxon>
        <taxon>Mucoromycetes</taxon>
        <taxon>Mucorales</taxon>
        <taxon>Mucorineae</taxon>
        <taxon>Rhizopodaceae</taxon>
        <taxon>Rhizopus</taxon>
    </lineage>
</organism>